<dbReference type="PANTHER" id="PTHR13405">
    <property type="entry name" value="NUCLEAR PORE COMPLEX PROTEIN NUP133"/>
    <property type="match status" value="1"/>
</dbReference>
<gene>
    <name evidence="6" type="primary">LOC101241755</name>
</gene>
<accession>A0ABM4CH85</accession>
<keyword evidence="4" id="KW-0539">Nucleus</keyword>
<sequence length="1074" mass="121117">MYTPKRLYQQKQQYNLNSPFDKVSPFQNSYADNMKDSQTRSLMSGSSKVIEKGESHELITYGTDLPIEVSSILTSEKYVSALAESSGWAAVVTNQNIFAWRYTIGTNKKVLPCITLPLSYTALKHKSQLTSIVQNDSQIAPMISTKTCVINVSPEGAVRYWPNITKVSTYYEAMISFEGKQSYSLVSAAPYGWILLASTGEIYLITVHNNSNIQCQQLFASAGMLSGIGKRMSSYWLQPSTQESSGNPCLCCGTIDFSENERYFYVVDKGSFQKFEIAGDQKSACKMIFKVDLLSTLKASSESLDMLQLKNVSSVDVVDMKNTGFGTIFLLVLNFANRSQLSLGTLKNNCSHFESLIDLNIDIHNLEGDIQLSVTSTDYQAYISSSKQIFSRSLSKNLKSVINIQFTSTIGGILCAGVYGNNAIFLSRQHGFLKLLVSSPNILIQERILNEQLKSFDEMEQGDAENPVSHDTYSVLRNMLIAFTKGHLNDETAASILCSSEELRDSIIMLSKELLNSPAVSDPRWASQTINVGFTTSSVLIQNQLRDKEQMHNYLIDFLIKTKCFKKLNEQDNESVKVHLIEHAEKMECCSTILDMYSQVPDLISQSIDALNNQTSLEDCMTKESFFANVTEVDKFFDSLIKVESDQLFTLRTVKEQVELIAAVSGLFAACFTASWKCRQKLLITLPTKQVFVPWTGSSLGVNTRSLLKQQIEISLKQGLPKVDSTKVGTILTQHIILLTDLLLDAFDKELILCGKNIAEQNLLKEDYVQQRQNIILSLINHGYYEQAATIGEKYEDFIMLILLCEKTNDSYRLNRYKSMFLSQGFESELYRYYVEKGYWDKLLVANVKSQELDNFLSSHSYLNWLHYIDIGEYYMASEILGKLASEESEYAARKKVLLVLSNLAKMSSVESDLSAIGNEIRENDKALELLDFQEQVLQFLGKDFSSSPTISAADLIEQIIGDDYLSEVQFNMAIDLLEHINDNDFVANDVWSKCILQDRWDESVQIDILAVVSQKMFYKCLKYCKNSAIRQKLIPSLKQLLLSPKISDLVKTSRCQPQLQACYELLGLLEVMS</sequence>
<evidence type="ECO:0000256" key="4">
    <source>
        <dbReference type="ARBA" id="ARBA00023242"/>
    </source>
</evidence>
<dbReference type="Gene3D" id="2.130.10.10">
    <property type="entry name" value="YVTN repeat-like/Quinoprotein amine dehydrogenase"/>
    <property type="match status" value="1"/>
</dbReference>
<organism evidence="5 6">
    <name type="scientific">Hydra vulgaris</name>
    <name type="common">Hydra</name>
    <name type="synonym">Hydra attenuata</name>
    <dbReference type="NCBI Taxonomy" id="6087"/>
    <lineage>
        <taxon>Eukaryota</taxon>
        <taxon>Metazoa</taxon>
        <taxon>Cnidaria</taxon>
        <taxon>Hydrozoa</taxon>
        <taxon>Hydroidolina</taxon>
        <taxon>Anthoathecata</taxon>
        <taxon>Aplanulata</taxon>
        <taxon>Hydridae</taxon>
        <taxon>Hydra</taxon>
    </lineage>
</organism>
<dbReference type="Gene3D" id="1.20.58.1380">
    <property type="match status" value="1"/>
</dbReference>
<dbReference type="GeneID" id="101241755"/>
<comment type="similarity">
    <text evidence="2">Belongs to the nucleoporin Nup133 family.</text>
</comment>
<evidence type="ECO:0000256" key="1">
    <source>
        <dbReference type="ARBA" id="ARBA00004123"/>
    </source>
</evidence>
<dbReference type="InterPro" id="IPR037624">
    <property type="entry name" value="Nup133-like"/>
</dbReference>
<dbReference type="RefSeq" id="XP_065661094.1">
    <property type="nucleotide sequence ID" value="XM_065805022.1"/>
</dbReference>
<comment type="subcellular location">
    <subcellularLocation>
        <location evidence="1">Nucleus</location>
    </subcellularLocation>
</comment>
<evidence type="ECO:0000256" key="2">
    <source>
        <dbReference type="ARBA" id="ARBA00005569"/>
    </source>
</evidence>
<keyword evidence="5" id="KW-1185">Reference proteome</keyword>
<evidence type="ECO:0000313" key="5">
    <source>
        <dbReference type="Proteomes" id="UP001652625"/>
    </source>
</evidence>
<dbReference type="Gene3D" id="1.25.40.700">
    <property type="match status" value="1"/>
</dbReference>
<protein>
    <submittedName>
        <fullName evidence="6">Nuclear pore complex protein Nup133 isoform X2</fullName>
    </submittedName>
</protein>
<dbReference type="InterPro" id="IPR015943">
    <property type="entry name" value="WD40/YVTN_repeat-like_dom_sf"/>
</dbReference>
<dbReference type="PANTHER" id="PTHR13405:SF11">
    <property type="entry name" value="NUCLEAR PORE COMPLEX PROTEIN NUP133"/>
    <property type="match status" value="1"/>
</dbReference>
<name>A0ABM4CH85_HYDVU</name>
<evidence type="ECO:0000256" key="3">
    <source>
        <dbReference type="ARBA" id="ARBA00022448"/>
    </source>
</evidence>
<proteinExistence type="inferred from homology"/>
<keyword evidence="3" id="KW-0813">Transport</keyword>
<dbReference type="Proteomes" id="UP001652625">
    <property type="component" value="Chromosome 09"/>
</dbReference>
<evidence type="ECO:0000313" key="6">
    <source>
        <dbReference type="RefSeq" id="XP_065661094.1"/>
    </source>
</evidence>
<dbReference type="SUPFAM" id="SSF117289">
    <property type="entry name" value="Nucleoporin domain"/>
    <property type="match status" value="1"/>
</dbReference>
<reference evidence="6" key="1">
    <citation type="submission" date="2025-08" db="UniProtKB">
        <authorList>
            <consortium name="RefSeq"/>
        </authorList>
    </citation>
    <scope>IDENTIFICATION</scope>
</reference>